<name>A0A1E3P4N3_WICAA</name>
<dbReference type="OrthoDB" id="4082971at2759"/>
<dbReference type="RefSeq" id="XP_019039014.1">
    <property type="nucleotide sequence ID" value="XM_019183354.1"/>
</dbReference>
<gene>
    <name evidence="2" type="ORF">WICANDRAFT_62394</name>
</gene>
<dbReference type="AlphaFoldDB" id="A0A1E3P4N3"/>
<evidence type="ECO:0000256" key="1">
    <source>
        <dbReference type="SAM" id="MobiDB-lite"/>
    </source>
</evidence>
<evidence type="ECO:0000313" key="2">
    <source>
        <dbReference type="EMBL" id="ODQ59807.1"/>
    </source>
</evidence>
<feature type="region of interest" description="Disordered" evidence="1">
    <location>
        <begin position="1"/>
        <end position="37"/>
    </location>
</feature>
<protein>
    <submittedName>
        <fullName evidence="2">Uncharacterized protein</fullName>
    </submittedName>
</protein>
<evidence type="ECO:0000313" key="3">
    <source>
        <dbReference type="Proteomes" id="UP000094112"/>
    </source>
</evidence>
<dbReference type="GeneID" id="30200600"/>
<dbReference type="Proteomes" id="UP000094112">
    <property type="component" value="Unassembled WGS sequence"/>
</dbReference>
<accession>A0A1E3P4N3</accession>
<keyword evidence="3" id="KW-1185">Reference proteome</keyword>
<sequence>MAIGKPTFSPHQQINSTGEVTVKKGSGKTKVRKGQTDEEYEYQKNEFRATGPVLNTKNWLEELDLSKIDPNVKSDRAKLENLTERLYFKRDYAKCLETTVFALKLFESLNQKKIQNEIEELTYLKDSCSKKLGNSNEKEL</sequence>
<reference evidence="2 3" key="1">
    <citation type="journal article" date="2016" name="Proc. Natl. Acad. Sci. U.S.A.">
        <title>Comparative genomics of biotechnologically important yeasts.</title>
        <authorList>
            <person name="Riley R."/>
            <person name="Haridas S."/>
            <person name="Wolfe K.H."/>
            <person name="Lopes M.R."/>
            <person name="Hittinger C.T."/>
            <person name="Goeker M."/>
            <person name="Salamov A.A."/>
            <person name="Wisecaver J.H."/>
            <person name="Long T.M."/>
            <person name="Calvey C.H."/>
            <person name="Aerts A.L."/>
            <person name="Barry K.W."/>
            <person name="Choi C."/>
            <person name="Clum A."/>
            <person name="Coughlan A.Y."/>
            <person name="Deshpande S."/>
            <person name="Douglass A.P."/>
            <person name="Hanson S.J."/>
            <person name="Klenk H.-P."/>
            <person name="LaButti K.M."/>
            <person name="Lapidus A."/>
            <person name="Lindquist E.A."/>
            <person name="Lipzen A.M."/>
            <person name="Meier-Kolthoff J.P."/>
            <person name="Ohm R.A."/>
            <person name="Otillar R.P."/>
            <person name="Pangilinan J.L."/>
            <person name="Peng Y."/>
            <person name="Rokas A."/>
            <person name="Rosa C.A."/>
            <person name="Scheuner C."/>
            <person name="Sibirny A.A."/>
            <person name="Slot J.C."/>
            <person name="Stielow J.B."/>
            <person name="Sun H."/>
            <person name="Kurtzman C.P."/>
            <person name="Blackwell M."/>
            <person name="Grigoriev I.V."/>
            <person name="Jeffries T.W."/>
        </authorList>
    </citation>
    <scope>NUCLEOTIDE SEQUENCE [LARGE SCALE GENOMIC DNA]</scope>
    <source>
        <strain evidence="3">ATCC 58044 / CBS 1984 / NCYC 433 / NRRL Y-366-8</strain>
    </source>
</reference>
<organism evidence="2 3">
    <name type="scientific">Wickerhamomyces anomalus (strain ATCC 58044 / CBS 1984 / NCYC 433 / NRRL Y-366-8)</name>
    <name type="common">Yeast</name>
    <name type="synonym">Hansenula anomala</name>
    <dbReference type="NCBI Taxonomy" id="683960"/>
    <lineage>
        <taxon>Eukaryota</taxon>
        <taxon>Fungi</taxon>
        <taxon>Dikarya</taxon>
        <taxon>Ascomycota</taxon>
        <taxon>Saccharomycotina</taxon>
        <taxon>Saccharomycetes</taxon>
        <taxon>Phaffomycetales</taxon>
        <taxon>Wickerhamomycetaceae</taxon>
        <taxon>Wickerhamomyces</taxon>
    </lineage>
</organism>
<dbReference type="EMBL" id="KV454210">
    <property type="protein sequence ID" value="ODQ59807.1"/>
    <property type="molecule type" value="Genomic_DNA"/>
</dbReference>
<proteinExistence type="predicted"/>